<evidence type="ECO:0000313" key="6">
    <source>
        <dbReference type="EMBL" id="KAF9784053.1"/>
    </source>
</evidence>
<evidence type="ECO:0000259" key="4">
    <source>
        <dbReference type="PROSITE" id="PS50212"/>
    </source>
</evidence>
<organism evidence="6 7">
    <name type="scientific">Thelephora terrestris</name>
    <dbReference type="NCBI Taxonomy" id="56493"/>
    <lineage>
        <taxon>Eukaryota</taxon>
        <taxon>Fungi</taxon>
        <taxon>Dikarya</taxon>
        <taxon>Basidiomycota</taxon>
        <taxon>Agaricomycotina</taxon>
        <taxon>Agaricomycetes</taxon>
        <taxon>Thelephorales</taxon>
        <taxon>Thelephoraceae</taxon>
        <taxon>Thelephora</taxon>
    </lineage>
</organism>
<feature type="region of interest" description="Disordered" evidence="3">
    <location>
        <begin position="1"/>
        <end position="97"/>
    </location>
</feature>
<feature type="region of interest" description="Disordered" evidence="3">
    <location>
        <begin position="2077"/>
        <end position="2125"/>
    </location>
</feature>
<feature type="compositionally biased region" description="Basic and acidic residues" evidence="3">
    <location>
        <begin position="2116"/>
        <end position="2125"/>
    </location>
</feature>
<keyword evidence="2" id="KW-0344">Guanine-nucleotide releasing factor</keyword>
<feature type="region of interest" description="Disordered" evidence="3">
    <location>
        <begin position="442"/>
        <end position="462"/>
    </location>
</feature>
<evidence type="ECO:0000256" key="2">
    <source>
        <dbReference type="PROSITE-ProRule" id="PRU00135"/>
    </source>
</evidence>
<keyword evidence="7" id="KW-1185">Reference proteome</keyword>
<dbReference type="Gene3D" id="1.10.840.10">
    <property type="entry name" value="Ras guanine-nucleotide exchange factors catalytic domain"/>
    <property type="match status" value="1"/>
</dbReference>
<gene>
    <name evidence="6" type="ORF">BJ322DRAFT_1109900</name>
</gene>
<feature type="compositionally biased region" description="Polar residues" evidence="3">
    <location>
        <begin position="57"/>
        <end position="74"/>
    </location>
</feature>
<feature type="compositionally biased region" description="Polar residues" evidence="3">
    <location>
        <begin position="280"/>
        <end position="300"/>
    </location>
</feature>
<feature type="compositionally biased region" description="Low complexity" evidence="3">
    <location>
        <begin position="1090"/>
        <end position="1104"/>
    </location>
</feature>
<dbReference type="CDD" id="cd00159">
    <property type="entry name" value="RhoGAP"/>
    <property type="match status" value="1"/>
</dbReference>
<evidence type="ECO:0000313" key="7">
    <source>
        <dbReference type="Proteomes" id="UP000736335"/>
    </source>
</evidence>
<feature type="compositionally biased region" description="Acidic residues" evidence="3">
    <location>
        <begin position="2077"/>
        <end position="2100"/>
    </location>
</feature>
<dbReference type="PROSITE" id="PS50212">
    <property type="entry name" value="RASGEF_NTER"/>
    <property type="match status" value="1"/>
</dbReference>
<dbReference type="InterPro" id="IPR036964">
    <property type="entry name" value="RASGEF_cat_dom_sf"/>
</dbReference>
<dbReference type="Proteomes" id="UP000736335">
    <property type="component" value="Unassembled WGS sequence"/>
</dbReference>
<dbReference type="PANTHER" id="PTHR23176">
    <property type="entry name" value="RHO/RAC/CDC GTPASE-ACTIVATING PROTEIN"/>
    <property type="match status" value="1"/>
</dbReference>
<feature type="compositionally biased region" description="Basic and acidic residues" evidence="3">
    <location>
        <begin position="452"/>
        <end position="462"/>
    </location>
</feature>
<dbReference type="GO" id="GO:0005737">
    <property type="term" value="C:cytoplasm"/>
    <property type="evidence" value="ECO:0007669"/>
    <property type="project" value="TreeGrafter"/>
</dbReference>
<dbReference type="Gene3D" id="1.20.870.10">
    <property type="entry name" value="Son of sevenless (SoS) protein Chain: S domain 1"/>
    <property type="match status" value="1"/>
</dbReference>
<accession>A0A9P6HCU9</accession>
<dbReference type="PROSITE" id="PS50238">
    <property type="entry name" value="RHOGAP"/>
    <property type="match status" value="1"/>
</dbReference>
<evidence type="ECO:0000256" key="1">
    <source>
        <dbReference type="ARBA" id="ARBA00022468"/>
    </source>
</evidence>
<dbReference type="SUPFAM" id="SSF48350">
    <property type="entry name" value="GTPase activation domain, GAP"/>
    <property type="match status" value="1"/>
</dbReference>
<feature type="region of interest" description="Disordered" evidence="3">
    <location>
        <begin position="110"/>
        <end position="364"/>
    </location>
</feature>
<name>A0A9P6HCU9_9AGAM</name>
<reference evidence="6" key="2">
    <citation type="submission" date="2020-11" db="EMBL/GenBank/DDBJ databases">
        <authorList>
            <consortium name="DOE Joint Genome Institute"/>
            <person name="Kuo A."/>
            <person name="Miyauchi S."/>
            <person name="Kiss E."/>
            <person name="Drula E."/>
            <person name="Kohler A."/>
            <person name="Sanchez-Garcia M."/>
            <person name="Andreopoulos B."/>
            <person name="Barry K.W."/>
            <person name="Bonito G."/>
            <person name="Buee M."/>
            <person name="Carver A."/>
            <person name="Chen C."/>
            <person name="Cichocki N."/>
            <person name="Clum A."/>
            <person name="Culley D."/>
            <person name="Crous P.W."/>
            <person name="Fauchery L."/>
            <person name="Girlanda M."/>
            <person name="Hayes R."/>
            <person name="Keri Z."/>
            <person name="Labutti K."/>
            <person name="Lipzen A."/>
            <person name="Lombard V."/>
            <person name="Magnuson J."/>
            <person name="Maillard F."/>
            <person name="Morin E."/>
            <person name="Murat C."/>
            <person name="Nolan M."/>
            <person name="Ohm R."/>
            <person name="Pangilinan J."/>
            <person name="Pereira M."/>
            <person name="Perotto S."/>
            <person name="Peter M."/>
            <person name="Riley R."/>
            <person name="Sitrit Y."/>
            <person name="Stielow B."/>
            <person name="Szollosi G."/>
            <person name="Zifcakova L."/>
            <person name="Stursova M."/>
            <person name="Spatafora J.W."/>
            <person name="Tedersoo L."/>
            <person name="Vaario L.-M."/>
            <person name="Yamada A."/>
            <person name="Yan M."/>
            <person name="Wang P."/>
            <person name="Xu J."/>
            <person name="Bruns T."/>
            <person name="Baldrian P."/>
            <person name="Vilgalys R."/>
            <person name="Henrissat B."/>
            <person name="Grigoriev I.V."/>
            <person name="Hibbett D."/>
            <person name="Nagy L.G."/>
            <person name="Martin F.M."/>
        </authorList>
    </citation>
    <scope>NUCLEOTIDE SEQUENCE</scope>
    <source>
        <strain evidence="6">UH-Tt-Lm1</strain>
    </source>
</reference>
<feature type="compositionally biased region" description="Polar residues" evidence="3">
    <location>
        <begin position="217"/>
        <end position="250"/>
    </location>
</feature>
<dbReference type="SUPFAM" id="SSF50729">
    <property type="entry name" value="PH domain-like"/>
    <property type="match status" value="1"/>
</dbReference>
<feature type="compositionally biased region" description="Polar residues" evidence="3">
    <location>
        <begin position="191"/>
        <end position="207"/>
    </location>
</feature>
<dbReference type="GO" id="GO:0005085">
    <property type="term" value="F:guanyl-nucleotide exchange factor activity"/>
    <property type="evidence" value="ECO:0007669"/>
    <property type="project" value="UniProtKB-KW"/>
</dbReference>
<feature type="compositionally biased region" description="Low complexity" evidence="3">
    <location>
        <begin position="123"/>
        <end position="138"/>
    </location>
</feature>
<dbReference type="SUPFAM" id="SSF48366">
    <property type="entry name" value="Ras GEF"/>
    <property type="match status" value="2"/>
</dbReference>
<sequence>MPAKRSQQSQSSLNLPDHSPNSSASGLFNFPRSASPSGLSGFGLLSKPSKWFKSPGSGRNISGTAEPRSSTGSVTRKPKISHPTDPRPILPTMGSDNYIGSASRSVYDLSLQKPGTLEPVPSLPATPSSSRSLTPSKSGTGDLRSISRRAWSKSADDLSNISGPERSKSPSLAPLDTELHSKISKYRANRSDSANSSVTPTTPPSNNRQRKVDFPVATQNLSSSPPNRNFLSTSGSAPHNLSPLQQTPPHTHSRSHSFTPRLASKFAPPKLALVPPSPTRKVSLSSASDRDLTTPSSASRSAFPFGLGSSSKPNTPVTSVHPPPPTKSYSLPLPTSGSLSPLLDPPKIIEPSDANESRESRRTSQIIHQSGFINRLGSFNPATINQHGNHAGALSKGWKPFKLILKGTKLYFYKPPNDRAGAVKELFPTELVAAFEEAGLDADGADETPEVSPHRGGRDDRRRRAYWGRRTHPELIRAESDEQEILRGTLPALVHEAVFGTTFASPEDEEPLSSTRDIKWRHFASAILLGLPPVVGQGNFETEFLRCGDYLIAGAPGCRKKEQEEKVMMLADEYLMFHERPADEEAWERWREETIPSFPSWKERQAVSTSQIGGMPSSSSTQAMFVPTPTLGGEFLSPHLGTLSPRPDQSQSCQSIFDALDSPRLVSSPTSAKGAPQQNQHKAMVWAALDRDGFTKEVLVRMDPHLIASSLKVFNRDLWEKTPENLSPSSFLGSEGEDAEGEEFQGFFGTEAHPHWLTKTVLLQIFGQDTPFTSSSQGRGGNTLEDRPVTKSSSRAEVIMAWIRIGELSRQLGDECSWMAICAALFSRPVARLDRVWKRLDSVALTIAESWVYPGPEGGPATAGEPKQTPWGGIAKEKLRECFDQVKESDTGKGWVVKPLFEAKEVWGGLQASFALCPRKTDWGRSDRGRGMEEGESVSRMVTLWQTLHQNKGNNGSGLALKITRIDQFMSLSFATEPRRRGTFEPYFWVPAPPGQQQTHPLLALMMPEPLPSIVLIDRAEVIRGRTESSNNAAQEVAAARELLLQPNPPRSKRSSGDPVWDTSIGVPGDMGGIEITVFDGELIVTVQSFSESPSRSTSRPPSSVVEGNGVEKTFSRSPSIRVRRAGGKGLDRKPSTVNRRNSLPSVPSNPEELVPSQSSFERPLRVRVKAGTLERLVDVLLHGLQGVSVAFSDDNGEMPLRDGKHRDLKVDHLDFSTVWWNSFRSFVTPLVFFELLRKRYQQANNGSSLASIKDRIEILELLQEWIQKGSGGEDALDDAQLYDTLKAFILELMREEGFSGPQRDSTDVKIREAWKSLGRTKDSLTTLFATHTKRPPIKKPNSDFHEVAGEGYSRNVNSDTPDIDRLSPEELVNAIDAMINAAFRNVTEDDILVASDLLELQSTDRTGWFVAREHITSGDEIEVQTFHSLVCEVESTSLIPGSVQDSLYSLFPASVRSCIKAFAILRKWLISKIAFPKLGIRPRQSRLERLLQALEISRIRNSDSTSSTPISEKPCVRSFVEAVLTSALLSPESRAYSRAWQNVSNSRRTTADSFSALLDSSNAQTSTGDSLLVDIGWLFERILEVIVMPNVIPQPAEEGQGLVNFEKRRFLCHLAANAASLGPATRKRRRQVGINDLARLGKIEQEASYLQFDHRLIREDATREAGSDGIHPTKRIPRPFNLLVLAQQEKYKRDKYARDRLSKEKKQEQHRYEKREDYLNKAMHNSKPSLGVSKAHRNKKSMSSAFFQFMRPISSAFTSETAIPSGQKRTAEELEFTPTGKPALVLSLADCRVAQFINNERSFTFQLDTEDGGHYLLQAMGKKDMTKWMNKISQVSKAAAKRRLTYLGNNANLAEQLAGLDLNTRDHALFGIDLKVLIQREFGDNPPPGAVPSMLEICFREVESRGLPEVGIYRIAGSTLEINGIKDALNHGRTPIDGNTDIYAICDVIKYFFRNLPEPVVPSNVYFAFIDSAKIESLEPRLANIRRLLRELPAANFDLLKRLFEHLDKVTDYEELNQMTSHSLSIVIGPNILRAPRDDFAVTMSNMGQAHSVTRAMISHCHVLFGEADIEAENEDGDEYDEQYDDDTIPEGSVEEGDDGMTTPAFNVIPASTEGHSDEGRPGY</sequence>
<dbReference type="EMBL" id="WIUZ02000009">
    <property type="protein sequence ID" value="KAF9784053.1"/>
    <property type="molecule type" value="Genomic_DNA"/>
</dbReference>
<dbReference type="GO" id="GO:0005096">
    <property type="term" value="F:GTPase activator activity"/>
    <property type="evidence" value="ECO:0007669"/>
    <property type="project" value="UniProtKB-KW"/>
</dbReference>
<feature type="compositionally biased region" description="Polar residues" evidence="3">
    <location>
        <begin position="1"/>
        <end position="26"/>
    </location>
</feature>
<dbReference type="SMART" id="SM00324">
    <property type="entry name" value="RhoGAP"/>
    <property type="match status" value="1"/>
</dbReference>
<dbReference type="InterPro" id="IPR001895">
    <property type="entry name" value="RASGEF_cat_dom"/>
</dbReference>
<dbReference type="Pfam" id="PF00617">
    <property type="entry name" value="RasGEF"/>
    <property type="match status" value="1"/>
</dbReference>
<dbReference type="InterPro" id="IPR000198">
    <property type="entry name" value="RhoGAP_dom"/>
</dbReference>
<feature type="compositionally biased region" description="Polar residues" evidence="3">
    <location>
        <begin position="1136"/>
        <end position="1149"/>
    </location>
</feature>
<feature type="compositionally biased region" description="Low complexity" evidence="3">
    <location>
        <begin position="33"/>
        <end position="49"/>
    </location>
</feature>
<dbReference type="Gene3D" id="2.30.29.30">
    <property type="entry name" value="Pleckstrin-homology domain (PH domain)/Phosphotyrosine-binding domain (PTB)"/>
    <property type="match status" value="1"/>
</dbReference>
<comment type="caution">
    <text evidence="6">The sequence shown here is derived from an EMBL/GenBank/DDBJ whole genome shotgun (WGS) entry which is preliminary data.</text>
</comment>
<dbReference type="OrthoDB" id="79452at2759"/>
<feature type="domain" description="N-terminal Ras-GEF" evidence="4">
    <location>
        <begin position="1165"/>
        <end position="1316"/>
    </location>
</feature>
<feature type="compositionally biased region" description="Low complexity" evidence="3">
    <location>
        <begin position="328"/>
        <end position="346"/>
    </location>
</feature>
<protein>
    <submittedName>
        <fullName evidence="6">Uncharacterized protein</fullName>
    </submittedName>
</protein>
<reference evidence="6" key="1">
    <citation type="journal article" date="2020" name="Nat. Commun.">
        <title>Large-scale genome sequencing of mycorrhizal fungi provides insights into the early evolution of symbiotic traits.</title>
        <authorList>
            <person name="Miyauchi S."/>
            <person name="Kiss E."/>
            <person name="Kuo A."/>
            <person name="Drula E."/>
            <person name="Kohler A."/>
            <person name="Sanchez-Garcia M."/>
            <person name="Morin E."/>
            <person name="Andreopoulos B."/>
            <person name="Barry K.W."/>
            <person name="Bonito G."/>
            <person name="Buee M."/>
            <person name="Carver A."/>
            <person name="Chen C."/>
            <person name="Cichocki N."/>
            <person name="Clum A."/>
            <person name="Culley D."/>
            <person name="Crous P.W."/>
            <person name="Fauchery L."/>
            <person name="Girlanda M."/>
            <person name="Hayes R.D."/>
            <person name="Keri Z."/>
            <person name="LaButti K."/>
            <person name="Lipzen A."/>
            <person name="Lombard V."/>
            <person name="Magnuson J."/>
            <person name="Maillard F."/>
            <person name="Murat C."/>
            <person name="Nolan M."/>
            <person name="Ohm R.A."/>
            <person name="Pangilinan J."/>
            <person name="Pereira M.F."/>
            <person name="Perotto S."/>
            <person name="Peter M."/>
            <person name="Pfister S."/>
            <person name="Riley R."/>
            <person name="Sitrit Y."/>
            <person name="Stielow J.B."/>
            <person name="Szollosi G."/>
            <person name="Zifcakova L."/>
            <person name="Stursova M."/>
            <person name="Spatafora J.W."/>
            <person name="Tedersoo L."/>
            <person name="Vaario L.M."/>
            <person name="Yamada A."/>
            <person name="Yan M."/>
            <person name="Wang P."/>
            <person name="Xu J."/>
            <person name="Bruns T."/>
            <person name="Baldrian P."/>
            <person name="Vilgalys R."/>
            <person name="Dunand C."/>
            <person name="Henrissat B."/>
            <person name="Grigoriev I.V."/>
            <person name="Hibbett D."/>
            <person name="Nagy L.G."/>
            <person name="Martin F.M."/>
        </authorList>
    </citation>
    <scope>NUCLEOTIDE SEQUENCE</scope>
    <source>
        <strain evidence="6">UH-Tt-Lm1</strain>
    </source>
</reference>
<dbReference type="InterPro" id="IPR000651">
    <property type="entry name" value="Ras-like_Gua-exchang_fac_N"/>
</dbReference>
<feature type="region of interest" description="Disordered" evidence="3">
    <location>
        <begin position="1090"/>
        <end position="1158"/>
    </location>
</feature>
<feature type="domain" description="Rho-GAP" evidence="5">
    <location>
        <begin position="1873"/>
        <end position="2066"/>
    </location>
</feature>
<dbReference type="PANTHER" id="PTHR23176:SF129">
    <property type="entry name" value="RHO GTPASE ACTIVATING PROTEIN AT 16F, ISOFORM E-RELATED"/>
    <property type="match status" value="1"/>
</dbReference>
<keyword evidence="1" id="KW-0343">GTPase activation</keyword>
<dbReference type="Gene3D" id="1.10.555.10">
    <property type="entry name" value="Rho GTPase activation protein"/>
    <property type="match status" value="1"/>
</dbReference>
<dbReference type="InterPro" id="IPR011993">
    <property type="entry name" value="PH-like_dom_sf"/>
</dbReference>
<dbReference type="Pfam" id="PF00618">
    <property type="entry name" value="RasGEF_N"/>
    <property type="match status" value="1"/>
</dbReference>
<evidence type="ECO:0000259" key="5">
    <source>
        <dbReference type="PROSITE" id="PS50238"/>
    </source>
</evidence>
<proteinExistence type="predicted"/>
<dbReference type="GO" id="GO:0007264">
    <property type="term" value="P:small GTPase-mediated signal transduction"/>
    <property type="evidence" value="ECO:0007669"/>
    <property type="project" value="InterPro"/>
</dbReference>
<dbReference type="InterPro" id="IPR008936">
    <property type="entry name" value="Rho_GTPase_activation_prot"/>
</dbReference>
<dbReference type="InterPro" id="IPR050729">
    <property type="entry name" value="Rho-GAP"/>
</dbReference>
<dbReference type="InterPro" id="IPR023578">
    <property type="entry name" value="Ras_GEF_dom_sf"/>
</dbReference>
<dbReference type="Pfam" id="PF00620">
    <property type="entry name" value="RhoGAP"/>
    <property type="match status" value="1"/>
</dbReference>
<evidence type="ECO:0000256" key="3">
    <source>
        <dbReference type="SAM" id="MobiDB-lite"/>
    </source>
</evidence>
<feature type="region of interest" description="Disordered" evidence="3">
    <location>
        <begin position="1045"/>
        <end position="1065"/>
    </location>
</feature>